<feature type="transmembrane region" description="Helical" evidence="6">
    <location>
        <begin position="243"/>
        <end position="269"/>
    </location>
</feature>
<feature type="transmembrane region" description="Helical" evidence="6">
    <location>
        <begin position="138"/>
        <end position="160"/>
    </location>
</feature>
<evidence type="ECO:0000313" key="7">
    <source>
        <dbReference type="EMBL" id="SMF10743.1"/>
    </source>
</evidence>
<dbReference type="RefSeq" id="WP_085275647.1">
    <property type="nucleotide sequence ID" value="NZ_FXAG01000005.1"/>
</dbReference>
<feature type="transmembrane region" description="Helical" evidence="6">
    <location>
        <begin position="12"/>
        <end position="33"/>
    </location>
</feature>
<evidence type="ECO:0000256" key="5">
    <source>
        <dbReference type="ARBA" id="ARBA00023136"/>
    </source>
</evidence>
<dbReference type="InterPro" id="IPR050833">
    <property type="entry name" value="Poly_Biosynth_Transport"/>
</dbReference>
<dbReference type="Proteomes" id="UP000192920">
    <property type="component" value="Unassembled WGS sequence"/>
</dbReference>
<dbReference type="AlphaFoldDB" id="A0A1Y6BM40"/>
<comment type="subcellular location">
    <subcellularLocation>
        <location evidence="1">Cell membrane</location>
        <topology evidence="1">Multi-pass membrane protein</topology>
    </subcellularLocation>
</comment>
<dbReference type="GO" id="GO:0005886">
    <property type="term" value="C:plasma membrane"/>
    <property type="evidence" value="ECO:0007669"/>
    <property type="project" value="UniProtKB-SubCell"/>
</dbReference>
<evidence type="ECO:0000256" key="1">
    <source>
        <dbReference type="ARBA" id="ARBA00004651"/>
    </source>
</evidence>
<gene>
    <name evidence="7" type="ORF">SAMN02745746_01333</name>
</gene>
<evidence type="ECO:0000256" key="4">
    <source>
        <dbReference type="ARBA" id="ARBA00022989"/>
    </source>
</evidence>
<proteinExistence type="predicted"/>
<keyword evidence="5 6" id="KW-0472">Membrane</keyword>
<name>A0A1Y6BM40_9NEIS</name>
<feature type="transmembrane region" description="Helical" evidence="6">
    <location>
        <begin position="357"/>
        <end position="376"/>
    </location>
</feature>
<dbReference type="EMBL" id="FXAG01000005">
    <property type="protein sequence ID" value="SMF10743.1"/>
    <property type="molecule type" value="Genomic_DNA"/>
</dbReference>
<evidence type="ECO:0000256" key="2">
    <source>
        <dbReference type="ARBA" id="ARBA00022475"/>
    </source>
</evidence>
<keyword evidence="3 6" id="KW-0812">Transmembrane</keyword>
<feature type="transmembrane region" description="Helical" evidence="6">
    <location>
        <begin position="39"/>
        <end position="61"/>
    </location>
</feature>
<evidence type="ECO:0000313" key="8">
    <source>
        <dbReference type="Proteomes" id="UP000192920"/>
    </source>
</evidence>
<feature type="transmembrane region" description="Helical" evidence="6">
    <location>
        <begin position="295"/>
        <end position="316"/>
    </location>
</feature>
<protein>
    <submittedName>
        <fullName evidence="7">Membrane protein involved in the export of O-antigen and teichoic acid</fullName>
    </submittedName>
</protein>
<feature type="transmembrane region" description="Helical" evidence="6">
    <location>
        <begin position="382"/>
        <end position="402"/>
    </location>
</feature>
<keyword evidence="4 6" id="KW-1133">Transmembrane helix</keyword>
<feature type="transmembrane region" description="Helical" evidence="6">
    <location>
        <begin position="82"/>
        <end position="103"/>
    </location>
</feature>
<feature type="transmembrane region" description="Helical" evidence="6">
    <location>
        <begin position="328"/>
        <end position="350"/>
    </location>
</feature>
<dbReference type="STRING" id="1123014.SAMN02745746_01333"/>
<feature type="transmembrane region" description="Helical" evidence="6">
    <location>
        <begin position="201"/>
        <end position="223"/>
    </location>
</feature>
<evidence type="ECO:0000256" key="3">
    <source>
        <dbReference type="ARBA" id="ARBA00022692"/>
    </source>
</evidence>
<feature type="transmembrane region" description="Helical" evidence="6">
    <location>
        <begin position="166"/>
        <end position="189"/>
    </location>
</feature>
<keyword evidence="2" id="KW-1003">Cell membrane</keyword>
<reference evidence="8" key="1">
    <citation type="submission" date="2017-04" db="EMBL/GenBank/DDBJ databases">
        <authorList>
            <person name="Varghese N."/>
            <person name="Submissions S."/>
        </authorList>
    </citation>
    <scope>NUCLEOTIDE SEQUENCE [LARGE SCALE GENOMIC DNA]</scope>
    <source>
        <strain evidence="8">DSM 22618</strain>
    </source>
</reference>
<accession>A0A1Y6BM40</accession>
<dbReference type="PANTHER" id="PTHR30250:SF11">
    <property type="entry name" value="O-ANTIGEN TRANSPORTER-RELATED"/>
    <property type="match status" value="1"/>
</dbReference>
<sequence length="417" mass="47041">MASGRAQLSNIFLRGLTLTSRFLFVFFIARFVGPTLLGTYGIFTATVGYALYFVGLDFYTYSTREMLKEKKTEWGRFLKSQLILSLLLYAIFIPSIGSLFSFNVLPRELMAWFFVILILEHVNQELGRLLVAISEQLLASLALFLRQGIWAILVVALMAANAETRTLNYVFAAWAISGFFAAILAMYRLKHLGISGWHHTVDWVWIIKGIKICIPLLCATLAIRGLSTLDRYWLQAIGGTEVVGAYVLFLGMASTMMAFLDAGVFAYGYPILIRTYQKEDSICFRKELRKMLRQTFIFSALFSAASLSILPFLLKWIGNSFYIQNHAIYPWLLLATFVNALGMIPHYGLYAQGKDRPIIVSHLVSVVIFAATTWLLSAIMPLLAVPIGLVSAYGYIFIWKSFAFLKLTPKEYNFALA</sequence>
<dbReference type="PANTHER" id="PTHR30250">
    <property type="entry name" value="PST FAMILY PREDICTED COLANIC ACID TRANSPORTER"/>
    <property type="match status" value="1"/>
</dbReference>
<keyword evidence="8" id="KW-1185">Reference proteome</keyword>
<evidence type="ECO:0000256" key="6">
    <source>
        <dbReference type="SAM" id="Phobius"/>
    </source>
</evidence>
<organism evidence="7 8">
    <name type="scientific">Pseudogulbenkiania subflava DSM 22618</name>
    <dbReference type="NCBI Taxonomy" id="1123014"/>
    <lineage>
        <taxon>Bacteria</taxon>
        <taxon>Pseudomonadati</taxon>
        <taxon>Pseudomonadota</taxon>
        <taxon>Betaproteobacteria</taxon>
        <taxon>Neisseriales</taxon>
        <taxon>Chromobacteriaceae</taxon>
        <taxon>Pseudogulbenkiania</taxon>
    </lineage>
</organism>